<evidence type="ECO:0000313" key="2">
    <source>
        <dbReference type="Proteomes" id="UP000238083"/>
    </source>
</evidence>
<sequence>MNTYGMDWELHEGLALRVEEAVAAAERDRLVRELRAARRARRTGRARWWPRNRLLRKEIAVGR</sequence>
<accession>A0A2T0R1W7</accession>
<dbReference type="EMBL" id="PVZF01000008">
    <property type="protein sequence ID" value="PRY13520.1"/>
    <property type="molecule type" value="Genomic_DNA"/>
</dbReference>
<protein>
    <submittedName>
        <fullName evidence="1">Uncharacterized protein</fullName>
    </submittedName>
</protein>
<keyword evidence="2" id="KW-1185">Reference proteome</keyword>
<dbReference type="RefSeq" id="WP_106212369.1">
    <property type="nucleotide sequence ID" value="NZ_PVZF01000008.1"/>
</dbReference>
<reference evidence="1 2" key="1">
    <citation type="submission" date="2018-03" db="EMBL/GenBank/DDBJ databases">
        <title>Genomic Encyclopedia of Archaeal and Bacterial Type Strains, Phase II (KMG-II): from individual species to whole genera.</title>
        <authorList>
            <person name="Goeker M."/>
        </authorList>
    </citation>
    <scope>NUCLEOTIDE SEQUENCE [LARGE SCALE GENOMIC DNA]</scope>
    <source>
        <strain evidence="1 2">DSM 19711</strain>
    </source>
</reference>
<organism evidence="1 2">
    <name type="scientific">Kineococcus rhizosphaerae</name>
    <dbReference type="NCBI Taxonomy" id="559628"/>
    <lineage>
        <taxon>Bacteria</taxon>
        <taxon>Bacillati</taxon>
        <taxon>Actinomycetota</taxon>
        <taxon>Actinomycetes</taxon>
        <taxon>Kineosporiales</taxon>
        <taxon>Kineosporiaceae</taxon>
        <taxon>Kineococcus</taxon>
    </lineage>
</organism>
<gene>
    <name evidence="1" type="ORF">CLV37_108190</name>
</gene>
<proteinExistence type="predicted"/>
<name>A0A2T0R1W7_9ACTN</name>
<dbReference type="Proteomes" id="UP000238083">
    <property type="component" value="Unassembled WGS sequence"/>
</dbReference>
<comment type="caution">
    <text evidence="1">The sequence shown here is derived from an EMBL/GenBank/DDBJ whole genome shotgun (WGS) entry which is preliminary data.</text>
</comment>
<evidence type="ECO:0000313" key="1">
    <source>
        <dbReference type="EMBL" id="PRY13520.1"/>
    </source>
</evidence>
<dbReference type="AlphaFoldDB" id="A0A2T0R1W7"/>